<proteinExistence type="predicted"/>
<dbReference type="Proteomes" id="UP000095283">
    <property type="component" value="Unplaced"/>
</dbReference>
<organism evidence="1 2">
    <name type="scientific">Heterorhabditis bacteriophora</name>
    <name type="common">Entomopathogenic nematode worm</name>
    <dbReference type="NCBI Taxonomy" id="37862"/>
    <lineage>
        <taxon>Eukaryota</taxon>
        <taxon>Metazoa</taxon>
        <taxon>Ecdysozoa</taxon>
        <taxon>Nematoda</taxon>
        <taxon>Chromadorea</taxon>
        <taxon>Rhabditida</taxon>
        <taxon>Rhabditina</taxon>
        <taxon>Rhabditomorpha</taxon>
        <taxon>Strongyloidea</taxon>
        <taxon>Heterorhabditidae</taxon>
        <taxon>Heterorhabditis</taxon>
    </lineage>
</organism>
<dbReference type="AlphaFoldDB" id="A0A1I7WHA5"/>
<sequence length="63" mass="7138">MFYSAYLPTFTIIRSPSDSDQANFMAKCLCPTSLEAPRQLLPSIELPCGNFDTFFDEHQRSST</sequence>
<reference evidence="2" key="1">
    <citation type="submission" date="2016-11" db="UniProtKB">
        <authorList>
            <consortium name="WormBaseParasite"/>
        </authorList>
    </citation>
    <scope>IDENTIFICATION</scope>
</reference>
<name>A0A1I7WHA5_HETBA</name>
<protein>
    <submittedName>
        <fullName evidence="2">Uncharacterized protein</fullName>
    </submittedName>
</protein>
<evidence type="ECO:0000313" key="1">
    <source>
        <dbReference type="Proteomes" id="UP000095283"/>
    </source>
</evidence>
<dbReference type="WBParaSite" id="Hba_04377">
    <property type="protein sequence ID" value="Hba_04377"/>
    <property type="gene ID" value="Hba_04377"/>
</dbReference>
<accession>A0A1I7WHA5</accession>
<keyword evidence="1" id="KW-1185">Reference proteome</keyword>
<evidence type="ECO:0000313" key="2">
    <source>
        <dbReference type="WBParaSite" id="Hba_04377"/>
    </source>
</evidence>